<name>A0ABX0JCY8_9BACL</name>
<dbReference type="EMBL" id="JAAOIW010000013">
    <property type="protein sequence ID" value="NHN33651.1"/>
    <property type="molecule type" value="Genomic_DNA"/>
</dbReference>
<dbReference type="Proteomes" id="UP001165962">
    <property type="component" value="Unassembled WGS sequence"/>
</dbReference>
<evidence type="ECO:0000313" key="1">
    <source>
        <dbReference type="EMBL" id="NHN33651.1"/>
    </source>
</evidence>
<proteinExistence type="predicted"/>
<protein>
    <submittedName>
        <fullName evidence="1">Uncharacterized protein</fullName>
    </submittedName>
</protein>
<comment type="caution">
    <text evidence="1">The sequence shown here is derived from an EMBL/GenBank/DDBJ whole genome shotgun (WGS) entry which is preliminary data.</text>
</comment>
<keyword evidence="2" id="KW-1185">Reference proteome</keyword>
<dbReference type="RefSeq" id="WP_166153961.1">
    <property type="nucleotide sequence ID" value="NZ_JAAOIW010000013.1"/>
</dbReference>
<gene>
    <name evidence="1" type="ORF">G9U52_27925</name>
</gene>
<evidence type="ECO:0000313" key="2">
    <source>
        <dbReference type="Proteomes" id="UP001165962"/>
    </source>
</evidence>
<accession>A0ABX0JCY8</accession>
<sequence>MQKLADPLEVPLEPSLEPFKIGSMEIYQFDCLLIKKLIPQITNECSCGLLKISSNGLSGWEECILPSSEKRFDLIHWASVFLSIKGLPIAEAIAFVHKKREAWGQERCEVAKSALDDLVWHIKNPNAVKLQKTNGIVLERSFLIEQSRSYYSF</sequence>
<organism evidence="1 2">
    <name type="scientific">Paenibacillus agricola</name>
    <dbReference type="NCBI Taxonomy" id="2716264"/>
    <lineage>
        <taxon>Bacteria</taxon>
        <taxon>Bacillati</taxon>
        <taxon>Bacillota</taxon>
        <taxon>Bacilli</taxon>
        <taxon>Bacillales</taxon>
        <taxon>Paenibacillaceae</taxon>
        <taxon>Paenibacillus</taxon>
    </lineage>
</organism>
<reference evidence="1" key="1">
    <citation type="submission" date="2020-03" db="EMBL/GenBank/DDBJ databases">
        <title>Draft sequencing of Paenibacilllus sp. S3N08.</title>
        <authorList>
            <person name="Kim D.-U."/>
        </authorList>
    </citation>
    <scope>NUCLEOTIDE SEQUENCE</scope>
    <source>
        <strain evidence="1">S3N08</strain>
    </source>
</reference>